<name>A0AB38ZE86_9HEMI</name>
<dbReference type="AlphaFoldDB" id="A0AB38ZE86"/>
<organism evidence="2">
    <name type="scientific">Ectomocoris sp</name>
    <dbReference type="NCBI Taxonomy" id="3104572"/>
    <lineage>
        <taxon>Eukaryota</taxon>
        <taxon>Metazoa</taxon>
        <taxon>Ecdysozoa</taxon>
        <taxon>Arthropoda</taxon>
        <taxon>Hexapoda</taxon>
        <taxon>Insecta</taxon>
        <taxon>Pterygota</taxon>
        <taxon>Neoptera</taxon>
        <taxon>Paraneoptera</taxon>
        <taxon>Hemiptera</taxon>
        <taxon>Heteroptera</taxon>
        <taxon>Panheteroptera</taxon>
        <taxon>Cimicomorpha</taxon>
        <taxon>Reduviidae</taxon>
        <taxon>Peiratinae</taxon>
        <taxon>Ectomocoris</taxon>
    </lineage>
</organism>
<protein>
    <submittedName>
        <fullName evidence="2">Heteropteran venom family 5 protein 2</fullName>
    </submittedName>
</protein>
<feature type="signal peptide" evidence="1">
    <location>
        <begin position="1"/>
        <end position="21"/>
    </location>
</feature>
<dbReference type="EMBL" id="PP510805">
    <property type="protein sequence ID" value="WXH71730.1"/>
    <property type="molecule type" value="mRNA"/>
</dbReference>
<accession>A0AB38ZE86</accession>
<evidence type="ECO:0000256" key="1">
    <source>
        <dbReference type="SAM" id="SignalP"/>
    </source>
</evidence>
<sequence>MPSRKELVTLLCLLNAVFVFSETKLVNEDIDQKLAKYNAGAKDIGLVTMEIVDLKVNGFKIKRARLGIMHGLRRDGDVYREDSANSITYRGIVSMVPFVIEAGELSYGAYNGPANITADLATADFSFTSSNLVPGDCETHWNKFTILSPMKNVILHMAMGHNEDITDEVNNNFLPKFNQLFKTDELIKVLNERFDFCDLILGISKLF</sequence>
<proteinExistence type="evidence at transcript level"/>
<reference evidence="2" key="1">
    <citation type="submission" date="2024-03" db="EMBL/GenBank/DDBJ databases">
        <authorList>
            <person name="Jin J.A."/>
            <person name="King G.A."/>
            <person name="Walker A."/>
        </authorList>
    </citation>
    <scope>NUCLEOTIDE SEQUENCE</scope>
</reference>
<evidence type="ECO:0000313" key="2">
    <source>
        <dbReference type="EMBL" id="WXH71730.1"/>
    </source>
</evidence>
<feature type="chain" id="PRO_5044285176" evidence="1">
    <location>
        <begin position="22"/>
        <end position="207"/>
    </location>
</feature>
<keyword evidence="1" id="KW-0732">Signal</keyword>